<evidence type="ECO:0000313" key="1">
    <source>
        <dbReference type="EMBL" id="GAF77329.1"/>
    </source>
</evidence>
<dbReference type="EMBL" id="BARS01000437">
    <property type="protein sequence ID" value="GAF77329.1"/>
    <property type="molecule type" value="Genomic_DNA"/>
</dbReference>
<name>X0S8I3_9ZZZZ</name>
<reference evidence="1" key="1">
    <citation type="journal article" date="2014" name="Front. Microbiol.">
        <title>High frequency of phylogenetically diverse reductive dehalogenase-homologous genes in deep subseafloor sedimentary metagenomes.</title>
        <authorList>
            <person name="Kawai M."/>
            <person name="Futagami T."/>
            <person name="Toyoda A."/>
            <person name="Takaki Y."/>
            <person name="Nishi S."/>
            <person name="Hori S."/>
            <person name="Arai W."/>
            <person name="Tsubouchi T."/>
            <person name="Morono Y."/>
            <person name="Uchiyama I."/>
            <person name="Ito T."/>
            <person name="Fujiyama A."/>
            <person name="Inagaki F."/>
            <person name="Takami H."/>
        </authorList>
    </citation>
    <scope>NUCLEOTIDE SEQUENCE</scope>
    <source>
        <strain evidence="1">Expedition CK06-06</strain>
    </source>
</reference>
<sequence length="66" mass="7619">MFTGVNGVENRLTQFVRRIANFFASRLEFVHLWNSQGKVSDPDKQGRLDYVPVDGVPPRRPARFDL</sequence>
<protein>
    <submittedName>
        <fullName evidence="1">Uncharacterized protein</fullName>
    </submittedName>
</protein>
<proteinExistence type="predicted"/>
<comment type="caution">
    <text evidence="1">The sequence shown here is derived from an EMBL/GenBank/DDBJ whole genome shotgun (WGS) entry which is preliminary data.</text>
</comment>
<dbReference type="AlphaFoldDB" id="X0S8I3"/>
<organism evidence="1">
    <name type="scientific">marine sediment metagenome</name>
    <dbReference type="NCBI Taxonomy" id="412755"/>
    <lineage>
        <taxon>unclassified sequences</taxon>
        <taxon>metagenomes</taxon>
        <taxon>ecological metagenomes</taxon>
    </lineage>
</organism>
<gene>
    <name evidence="1" type="ORF">S01H1_01078</name>
</gene>
<accession>X0S8I3</accession>